<organism evidence="5 6">
    <name type="scientific">Pinctada imbricata</name>
    <name type="common">Atlantic pearl-oyster</name>
    <name type="synonym">Pinctada martensii</name>
    <dbReference type="NCBI Taxonomy" id="66713"/>
    <lineage>
        <taxon>Eukaryota</taxon>
        <taxon>Metazoa</taxon>
        <taxon>Spiralia</taxon>
        <taxon>Lophotrochozoa</taxon>
        <taxon>Mollusca</taxon>
        <taxon>Bivalvia</taxon>
        <taxon>Autobranchia</taxon>
        <taxon>Pteriomorphia</taxon>
        <taxon>Pterioida</taxon>
        <taxon>Pterioidea</taxon>
        <taxon>Pteriidae</taxon>
        <taxon>Pinctada</taxon>
    </lineage>
</organism>
<accession>A0AA89BWL5</accession>
<dbReference type="PANTHER" id="PTHR43917">
    <property type="match status" value="1"/>
</dbReference>
<proteinExistence type="predicted"/>
<evidence type="ECO:0000259" key="3">
    <source>
        <dbReference type="PROSITE" id="PS50404"/>
    </source>
</evidence>
<dbReference type="SUPFAM" id="SSF47616">
    <property type="entry name" value="GST C-terminal domain-like"/>
    <property type="match status" value="1"/>
</dbReference>
<dbReference type="InterPro" id="IPR051369">
    <property type="entry name" value="GST_Theta"/>
</dbReference>
<dbReference type="GO" id="GO:0004364">
    <property type="term" value="F:glutathione transferase activity"/>
    <property type="evidence" value="ECO:0007669"/>
    <property type="project" value="TreeGrafter"/>
</dbReference>
<dbReference type="InterPro" id="IPR036282">
    <property type="entry name" value="Glutathione-S-Trfase_C_sf"/>
</dbReference>
<dbReference type="GO" id="GO:0005737">
    <property type="term" value="C:cytoplasm"/>
    <property type="evidence" value="ECO:0007669"/>
    <property type="project" value="UniProtKB-SubCell"/>
</dbReference>
<reference evidence="5" key="1">
    <citation type="submission" date="2019-08" db="EMBL/GenBank/DDBJ databases">
        <title>The improved chromosome-level genome for the pearl oyster Pinctada fucata martensii using PacBio sequencing and Hi-C.</title>
        <authorList>
            <person name="Zheng Z."/>
        </authorList>
    </citation>
    <scope>NUCLEOTIDE SEQUENCE</scope>
    <source>
        <strain evidence="5">ZZ-2019</strain>
        <tissue evidence="5">Adductor muscle</tissue>
    </source>
</reference>
<dbReference type="InterPro" id="IPR004045">
    <property type="entry name" value="Glutathione_S-Trfase_N"/>
</dbReference>
<dbReference type="Pfam" id="PF00043">
    <property type="entry name" value="GST_C"/>
    <property type="match status" value="1"/>
</dbReference>
<comment type="caution">
    <text evidence="5">The sequence shown here is derived from an EMBL/GenBank/DDBJ whole genome shotgun (WGS) entry which is preliminary data.</text>
</comment>
<dbReference type="PANTHER" id="PTHR43917:SF8">
    <property type="entry name" value="GH16740P-RELATED"/>
    <property type="match status" value="1"/>
</dbReference>
<dbReference type="AlphaFoldDB" id="A0AA89BWL5"/>
<feature type="domain" description="GST N-terminal" evidence="3">
    <location>
        <begin position="26"/>
        <end position="107"/>
    </location>
</feature>
<evidence type="ECO:0000259" key="4">
    <source>
        <dbReference type="PROSITE" id="PS50405"/>
    </source>
</evidence>
<keyword evidence="6" id="KW-1185">Reference proteome</keyword>
<protein>
    <submittedName>
        <fullName evidence="5">Uncharacterized protein</fullName>
    </submittedName>
</protein>
<keyword evidence="2" id="KW-0963">Cytoplasm</keyword>
<name>A0AA89BWL5_PINIB</name>
<dbReference type="InterPro" id="IPR004046">
    <property type="entry name" value="GST_C"/>
</dbReference>
<evidence type="ECO:0000256" key="2">
    <source>
        <dbReference type="ARBA" id="ARBA00022490"/>
    </source>
</evidence>
<comment type="subcellular location">
    <subcellularLocation>
        <location evidence="1">Cytoplasm</location>
    </subcellularLocation>
</comment>
<dbReference type="PROSITE" id="PS50404">
    <property type="entry name" value="GST_NTER"/>
    <property type="match status" value="1"/>
</dbReference>
<dbReference type="CDD" id="cd00570">
    <property type="entry name" value="GST_N_family"/>
    <property type="match status" value="1"/>
</dbReference>
<dbReference type="SFLD" id="SFLDS00019">
    <property type="entry name" value="Glutathione_Transferase_(cytos"/>
    <property type="match status" value="1"/>
</dbReference>
<dbReference type="EMBL" id="VSWD01000012">
    <property type="protein sequence ID" value="KAK3085290.1"/>
    <property type="molecule type" value="Genomic_DNA"/>
</dbReference>
<dbReference type="Gene3D" id="1.20.1050.10">
    <property type="match status" value="1"/>
</dbReference>
<sequence>MEANGHVNGHENGLDARKRINGLSKGPMELYLVRINPACRVVWLYMLQHEIPHILIDVDFSRGPENLPVVFRTHPHQEVPLLVDGEVVVYEGPAILRYLSLKYTDGAGLGHTLKQQMAVESVINWANAELVRGIGYNYIYPQFLENYVFTPEKVNEAVVEKGLRMVTNHLEIIEKKYLARQKYLCGDRLTMADTCVAAVVVLLEWTGFGFKMWPKVETWLNRIKQQTFWDEVHTTHNEFVKEIQMAGLFK</sequence>
<dbReference type="PROSITE" id="PS50405">
    <property type="entry name" value="GST_CTER"/>
    <property type="match status" value="1"/>
</dbReference>
<dbReference type="SFLD" id="SFLDG00358">
    <property type="entry name" value="Main_(cytGST)"/>
    <property type="match status" value="1"/>
</dbReference>
<evidence type="ECO:0000313" key="6">
    <source>
        <dbReference type="Proteomes" id="UP001186944"/>
    </source>
</evidence>
<dbReference type="InterPro" id="IPR036249">
    <property type="entry name" value="Thioredoxin-like_sf"/>
</dbReference>
<dbReference type="Proteomes" id="UP001186944">
    <property type="component" value="Unassembled WGS sequence"/>
</dbReference>
<dbReference type="Pfam" id="PF13409">
    <property type="entry name" value="GST_N_2"/>
    <property type="match status" value="1"/>
</dbReference>
<dbReference type="Gene3D" id="3.40.30.10">
    <property type="entry name" value="Glutaredoxin"/>
    <property type="match status" value="1"/>
</dbReference>
<feature type="domain" description="GST C-terminal" evidence="4">
    <location>
        <begin position="112"/>
        <end position="243"/>
    </location>
</feature>
<dbReference type="InterPro" id="IPR010987">
    <property type="entry name" value="Glutathione-S-Trfase_C-like"/>
</dbReference>
<dbReference type="SUPFAM" id="SSF52833">
    <property type="entry name" value="Thioredoxin-like"/>
    <property type="match status" value="1"/>
</dbReference>
<gene>
    <name evidence="5" type="ORF">FSP39_001136</name>
</gene>
<dbReference type="InterPro" id="IPR040079">
    <property type="entry name" value="Glutathione_S-Trfase"/>
</dbReference>
<evidence type="ECO:0000256" key="1">
    <source>
        <dbReference type="ARBA" id="ARBA00004496"/>
    </source>
</evidence>
<dbReference type="GO" id="GO:0006749">
    <property type="term" value="P:glutathione metabolic process"/>
    <property type="evidence" value="ECO:0007669"/>
    <property type="project" value="TreeGrafter"/>
</dbReference>
<evidence type="ECO:0000313" key="5">
    <source>
        <dbReference type="EMBL" id="KAK3085290.1"/>
    </source>
</evidence>